<evidence type="ECO:0000313" key="3">
    <source>
        <dbReference type="WBParaSite" id="scaffold1321_cov260.g2890"/>
    </source>
</evidence>
<feature type="compositionally biased region" description="Basic and acidic residues" evidence="1">
    <location>
        <begin position="1"/>
        <end position="19"/>
    </location>
</feature>
<dbReference type="AlphaFoldDB" id="A0A915LMV8"/>
<feature type="region of interest" description="Disordered" evidence="1">
    <location>
        <begin position="1"/>
        <end position="62"/>
    </location>
</feature>
<organism evidence="2 3">
    <name type="scientific">Meloidogyne javanica</name>
    <name type="common">Root-knot nematode worm</name>
    <dbReference type="NCBI Taxonomy" id="6303"/>
    <lineage>
        <taxon>Eukaryota</taxon>
        <taxon>Metazoa</taxon>
        <taxon>Ecdysozoa</taxon>
        <taxon>Nematoda</taxon>
        <taxon>Chromadorea</taxon>
        <taxon>Rhabditida</taxon>
        <taxon>Tylenchina</taxon>
        <taxon>Tylenchomorpha</taxon>
        <taxon>Tylenchoidea</taxon>
        <taxon>Meloidogynidae</taxon>
        <taxon>Meloidogyninae</taxon>
        <taxon>Meloidogyne</taxon>
        <taxon>Meloidogyne incognita group</taxon>
    </lineage>
</organism>
<dbReference type="WBParaSite" id="scaffold1321_cov260.g2890">
    <property type="protein sequence ID" value="scaffold1321_cov260.g2890"/>
    <property type="gene ID" value="scaffold1321_cov260.g2890"/>
</dbReference>
<protein>
    <submittedName>
        <fullName evidence="3">Uncharacterized protein</fullName>
    </submittedName>
</protein>
<dbReference type="Proteomes" id="UP000887561">
    <property type="component" value="Unplaced"/>
</dbReference>
<accession>A0A915LMV8</accession>
<feature type="compositionally biased region" description="Basic and acidic residues" evidence="1">
    <location>
        <begin position="37"/>
        <end position="55"/>
    </location>
</feature>
<name>A0A915LMV8_MELJA</name>
<evidence type="ECO:0000256" key="1">
    <source>
        <dbReference type="SAM" id="MobiDB-lite"/>
    </source>
</evidence>
<proteinExistence type="predicted"/>
<keyword evidence="2" id="KW-1185">Reference proteome</keyword>
<reference evidence="3" key="1">
    <citation type="submission" date="2022-11" db="UniProtKB">
        <authorList>
            <consortium name="WormBaseParasite"/>
        </authorList>
    </citation>
    <scope>IDENTIFICATION</scope>
</reference>
<evidence type="ECO:0000313" key="2">
    <source>
        <dbReference type="Proteomes" id="UP000887561"/>
    </source>
</evidence>
<sequence length="146" mass="16239">MILRNRDLNVQQKDNEQNRKKSTQGVNAATKRQAARIIKDDKETKKNGSKDEPKPKRACTAVASPVIPDITKGLYINSSKKVSDQNLASASNKAEEFEVVVSPRNEQILELAVKSPDPVADFDAESAEDMGSMAEYASDIFLYYKF</sequence>